<dbReference type="AlphaFoldDB" id="A0A086LHL0"/>
<dbReference type="Proteomes" id="UP000028838">
    <property type="component" value="Unassembled WGS sequence"/>
</dbReference>
<comment type="caution">
    <text evidence="2">The sequence shown here is derived from an EMBL/GenBank/DDBJ whole genome shotgun (WGS) entry which is preliminary data.</text>
</comment>
<dbReference type="EMBL" id="AEYH02000096">
    <property type="protein sequence ID" value="KFG56128.1"/>
    <property type="molecule type" value="Genomic_DNA"/>
</dbReference>
<proteinExistence type="predicted"/>
<evidence type="ECO:0000313" key="3">
    <source>
        <dbReference type="Proteomes" id="UP000028838"/>
    </source>
</evidence>
<dbReference type="VEuPathDB" id="ToxoDB:TGFOU_313418"/>
<name>A0A086LHL0_TOXGO</name>
<organism evidence="2 3">
    <name type="scientific">Toxoplasma gondii FOU</name>
    <dbReference type="NCBI Taxonomy" id="943167"/>
    <lineage>
        <taxon>Eukaryota</taxon>
        <taxon>Sar</taxon>
        <taxon>Alveolata</taxon>
        <taxon>Apicomplexa</taxon>
        <taxon>Conoidasida</taxon>
        <taxon>Coccidia</taxon>
        <taxon>Eucoccidiorida</taxon>
        <taxon>Eimeriorina</taxon>
        <taxon>Sarcocystidae</taxon>
        <taxon>Toxoplasma</taxon>
    </lineage>
</organism>
<evidence type="ECO:0000313" key="2">
    <source>
        <dbReference type="EMBL" id="KFG56128.1"/>
    </source>
</evidence>
<accession>A0A086LHL0</accession>
<feature type="region of interest" description="Disordered" evidence="1">
    <location>
        <begin position="62"/>
        <end position="85"/>
    </location>
</feature>
<sequence>MRKVDMGTKRKVEKEERKVEKPSLVVSTHLVRRTGEVLKSGLWKTGNSSGMGPACLLLTKTETSSAPVQASRRGQVHPREKSLHSHVAANLPSRIRVFLHPQARETYRQERLILSPPSRRPETSEHRAR</sequence>
<protein>
    <submittedName>
        <fullName evidence="2">Uncharacterized protein</fullName>
    </submittedName>
</protein>
<reference evidence="2 3" key="1">
    <citation type="submission" date="2014-07" db="EMBL/GenBank/DDBJ databases">
        <authorList>
            <person name="Sibley D."/>
            <person name="Venepally P."/>
            <person name="Karamycheva S."/>
            <person name="Hadjithomas M."/>
            <person name="Khan A."/>
            <person name="Brunk B."/>
            <person name="Roos D."/>
            <person name="Caler E."/>
            <person name="Lorenzi H."/>
        </authorList>
    </citation>
    <scope>NUCLEOTIDE SEQUENCE [LARGE SCALE GENOMIC DNA]</scope>
    <source>
        <strain evidence="2 3">FOU</strain>
    </source>
</reference>
<feature type="region of interest" description="Disordered" evidence="1">
    <location>
        <begin position="1"/>
        <end position="21"/>
    </location>
</feature>
<gene>
    <name evidence="2" type="ORF">TGFOU_313418</name>
</gene>
<feature type="non-terminal residue" evidence="2">
    <location>
        <position position="129"/>
    </location>
</feature>
<evidence type="ECO:0000256" key="1">
    <source>
        <dbReference type="SAM" id="MobiDB-lite"/>
    </source>
</evidence>
<feature type="compositionally biased region" description="Basic and acidic residues" evidence="1">
    <location>
        <begin position="119"/>
        <end position="129"/>
    </location>
</feature>
<feature type="region of interest" description="Disordered" evidence="1">
    <location>
        <begin position="109"/>
        <end position="129"/>
    </location>
</feature>